<comment type="caution">
    <text evidence="1">The sequence shown here is derived from an EMBL/GenBank/DDBJ whole genome shotgun (WGS) entry which is preliminary data.</text>
</comment>
<accession>A0ABW8JZ54</accession>
<gene>
    <name evidence="1" type="ORF">ISP17_13420</name>
</gene>
<evidence type="ECO:0000313" key="1">
    <source>
        <dbReference type="EMBL" id="MFK2904955.1"/>
    </source>
</evidence>
<keyword evidence="2" id="KW-1185">Reference proteome</keyword>
<protein>
    <recommendedName>
        <fullName evidence="3">XRE family transcriptional regulator</fullName>
    </recommendedName>
</protein>
<dbReference type="EMBL" id="JADIKM010000003">
    <property type="protein sequence ID" value="MFK2904955.1"/>
    <property type="molecule type" value="Genomic_DNA"/>
</dbReference>
<sequence>MSAVNNLLDKYRETCSLPSDSAVADSLHIKRQAVHQWRKGVSWPSEDHVLEMTKAMQEPAERWFIAISADRASPAARKVWLKLAQVAASLLLVVTAAGPQRVEAQENFGGGHAIDRSGTSIHYAQ</sequence>
<reference evidence="1 2" key="1">
    <citation type="submission" date="2020-10" db="EMBL/GenBank/DDBJ databases">
        <title>Phylogeny of dyella-like bacteria.</title>
        <authorList>
            <person name="Fu J."/>
        </authorList>
    </citation>
    <scope>NUCLEOTIDE SEQUENCE [LARGE SCALE GENOMIC DNA]</scope>
    <source>
        <strain evidence="1 2">Gsoil3046</strain>
    </source>
</reference>
<dbReference type="Proteomes" id="UP001620460">
    <property type="component" value="Unassembled WGS sequence"/>
</dbReference>
<proteinExistence type="predicted"/>
<dbReference type="RefSeq" id="WP_404633939.1">
    <property type="nucleotide sequence ID" value="NZ_JADIKM010000003.1"/>
</dbReference>
<organism evidence="1 2">
    <name type="scientific">Dyella ginsengisoli</name>
    <dbReference type="NCBI Taxonomy" id="363848"/>
    <lineage>
        <taxon>Bacteria</taxon>
        <taxon>Pseudomonadati</taxon>
        <taxon>Pseudomonadota</taxon>
        <taxon>Gammaproteobacteria</taxon>
        <taxon>Lysobacterales</taxon>
        <taxon>Rhodanobacteraceae</taxon>
        <taxon>Dyella</taxon>
    </lineage>
</organism>
<evidence type="ECO:0000313" key="2">
    <source>
        <dbReference type="Proteomes" id="UP001620460"/>
    </source>
</evidence>
<name>A0ABW8JZ54_9GAMM</name>
<evidence type="ECO:0008006" key="3">
    <source>
        <dbReference type="Google" id="ProtNLM"/>
    </source>
</evidence>